<feature type="domain" description="IPT/TIG" evidence="2">
    <location>
        <begin position="491"/>
        <end position="581"/>
    </location>
</feature>
<organism evidence="3 4">
    <name type="scientific">Pontibacter korlensis</name>
    <dbReference type="NCBI Taxonomy" id="400092"/>
    <lineage>
        <taxon>Bacteria</taxon>
        <taxon>Pseudomonadati</taxon>
        <taxon>Bacteroidota</taxon>
        <taxon>Cytophagia</taxon>
        <taxon>Cytophagales</taxon>
        <taxon>Hymenobacteraceae</taxon>
        <taxon>Pontibacter</taxon>
    </lineage>
</organism>
<dbReference type="InterPro" id="IPR026444">
    <property type="entry name" value="Secre_tail"/>
</dbReference>
<proteinExistence type="predicted"/>
<keyword evidence="4" id="KW-1185">Reference proteome</keyword>
<gene>
    <name evidence="3" type="ORF">PKOR_06120</name>
</gene>
<dbReference type="PANTHER" id="PTHR31341">
    <property type="entry name" value="IPT/TIG DOMAIN-CONTAINING PROTEIN-RELATED-RELATED"/>
    <property type="match status" value="1"/>
</dbReference>
<protein>
    <recommendedName>
        <fullName evidence="2">IPT/TIG domain-containing protein</fullName>
    </recommendedName>
</protein>
<evidence type="ECO:0000256" key="1">
    <source>
        <dbReference type="ARBA" id="ARBA00023180"/>
    </source>
</evidence>
<dbReference type="Gene3D" id="2.60.40.10">
    <property type="entry name" value="Immunoglobulins"/>
    <property type="match status" value="17"/>
</dbReference>
<feature type="domain" description="IPT/TIG" evidence="2">
    <location>
        <begin position="583"/>
        <end position="669"/>
    </location>
</feature>
<dbReference type="Pfam" id="PF01833">
    <property type="entry name" value="TIG"/>
    <property type="match status" value="11"/>
</dbReference>
<dbReference type="HOGENOM" id="CLU_235744_0_0_10"/>
<dbReference type="NCBIfam" id="TIGR04183">
    <property type="entry name" value="Por_Secre_tail"/>
    <property type="match status" value="1"/>
</dbReference>
<dbReference type="InterPro" id="IPR002909">
    <property type="entry name" value="IPT_dom"/>
</dbReference>
<dbReference type="EMBL" id="CP009621">
    <property type="protein sequence ID" value="AKD02775.1"/>
    <property type="molecule type" value="Genomic_DNA"/>
</dbReference>
<dbReference type="SUPFAM" id="SSF81296">
    <property type="entry name" value="E set domains"/>
    <property type="match status" value="16"/>
</dbReference>
<feature type="domain" description="IPT/TIG" evidence="2">
    <location>
        <begin position="158"/>
        <end position="235"/>
    </location>
</feature>
<dbReference type="InterPro" id="IPR052014">
    <property type="entry name" value="Dictyostelium_Tiger"/>
</dbReference>
<feature type="domain" description="IPT/TIG" evidence="2">
    <location>
        <begin position="751"/>
        <end position="830"/>
    </location>
</feature>
<feature type="domain" description="IPT/TIG" evidence="2">
    <location>
        <begin position="1264"/>
        <end position="1349"/>
    </location>
</feature>
<feature type="domain" description="IPT/TIG" evidence="2">
    <location>
        <begin position="1440"/>
        <end position="1522"/>
    </location>
</feature>
<sequence length="1904" mass="193348">MLGIVSIGVAQATLPTYHEGPWANNGGSGMPAGWTIKNLSADGADLAPSAAGGSAVFKQVGSEIAIQFSEATTTETRISFSLQAATTKAEGSYETGLVVESSSDGSSYTALGSVTGQSKLNSSRYTFLLSAGTQYVRLVMTNRVDANLLADAIRVSAAPEVTSFTPGEGGAGTSVVVTGGNFLGATSVTFGGVSASYIVDSETQITAIVPAGAPVGKIAVTTAAGTGESVTEFVVPAPVITTDFSPKSGGAGTLVTINGEYFSGATSVTFNGVAGTDLVVNSDTQLTVKVPAGASTGRIKVITPAGEGTSYTDFTVPAPTFSSSSPFSPATGGAGATVTLTGNYFSGVRSVTFNGVEASFTEISDTEVQAIVPANAGDGVVTLTTPAGTATSTNSFDFIDAPVISGFSPEAGIEGETIVEIRGHYLENITQVLFANDVPADITGLTLSTDAATGEQSFTVTVPTGAVTGVISLTNPGGTATTASAFVIYKAPEITAFSPVSGRPGDEITLNGTGFTGVNAVTFLGTADAGDDKAATVFSVVSDTEIKVTVPVGAATGQLSVTNNVATATTANLATSEFTVDPTPHIISFDPTVSYQGGTITINGQNLEGVTSVTFFDAVVVDVSGTAVTTNANATQSFDVVVPDGAATGPLSVATAAGSATSSSNLTIITAPTVASFSPTEGRAGDTFTVTGTGFSGDLTVTVGGGAVTYTYVSDTEITVTLTPEAATGKVAVSNIAGTGTSADDFTVLTTPLISGFTPAEGPVGTTVTITGKLLGQITGVTFGSGAVTAPTSVSETQVIVNVPNDATTGVITVTGGNGSATSSEAFRLIQAPQISEFSPTTGPVGTVVTITGSNFTDISSVQFNGLDAASYTVATDGLSITAAVPVDAARGFITVTNPAGTATSAAEFAVPAPTVASLSKTEGFVGDPVVITGEFFTGASAVTFNGVEAASYVVDNDKQITAYPPVDAGEGVVAVTTASGTGDSGTTLFKVLSPEVTDIYVGTISNTVNEGYFDTEVTIVGNYLDGATDVTFNGVSATFQSLTDESGKTYILARVPQARLNQNIGPISVTTPSGTGESSESFKTLAPEQITFTPVSGRVGESVTVSGVYFKNVTTIGFGGGVSVSVPTSGQTEPSGTDVKSFTVQIPSGARSGVITVTSTSGTGASAESFTVLSPDILTIDPTSGRVGMTTVTITGQYFLQATEVRFMGGDGTSDDVVLSPTAFTIVDDNTITVVVPAGAKTGPISVTTPSGTDTSGIFTLLVPQFTSFTPAEGLVNRTTFTITGQYFLEASKVTFLSGSAADVDATSFTVDSDTQITVTVPEGARTGRIAVTTPSGTGTSSFDFTVLAPVVTSITPAEGSKVGGSITITGKYFDDLQTVQFNGVAATSFTGTLADAGTDADGVALKSFSMAVPAGAVTGPITLTTLSGTGSSASYSIIPEITDFTPKTGPFGTEVTITGMSLTDASVTFAGKDGARVTAAVTSNSNTEVKVTVPNGARTGLIELTTAGGMVATSENFVVTSPIIDALTPTEGKIGSTVTITGVNLVDVGKVVFGGGVATSQFLEMTDGSLEVIVPTGAQTGQITVHTLAGPAATSDQTFTVIVPVITLSGTLSEFSAKVGEESAPQQYTLSATELEADITVTAPRSNFLISDSENGTYTTSLTILKGAGTSISNYPIYVKYKPTTEDTHQGTISHSTLNAQTKTMTVRGTSITPLPVELMFFNAAVQSNNVRLIWATASENKNSHFEVEMSLSGTEGFNKVGHVASKVTNSVLRTDYEFTHKLGNETGTIYFRLKQVDLDGTTDYSKVVAVTVKATESVQKLLVAPNPINFNSKLYVTAVESGRATLALYNMTGKKVYTKAVELVQGQNEVQLPVYDKLTKGMYVLKVELNGKVYQIKVMKE</sequence>
<evidence type="ECO:0000313" key="3">
    <source>
        <dbReference type="EMBL" id="AKD02775.1"/>
    </source>
</evidence>
<feature type="domain" description="IPT/TIG" evidence="2">
    <location>
        <begin position="832"/>
        <end position="928"/>
    </location>
</feature>
<feature type="domain" description="IPT/TIG" evidence="2">
    <location>
        <begin position="1523"/>
        <end position="1604"/>
    </location>
</feature>
<reference evidence="3 4" key="1">
    <citation type="journal article" date="2015" name="Sci. Rep.">
        <title>Unraveling adaptation of Pontibacter korlensis to radiation and infertility in desert through complete genome and comparative transcriptomic analysis.</title>
        <authorList>
            <person name="Dai J."/>
            <person name="Dai W."/>
            <person name="Qiu C."/>
            <person name="Yang Z."/>
            <person name="Zhang Y."/>
            <person name="Zhou M."/>
            <person name="Zhang L."/>
            <person name="Fang C."/>
            <person name="Gao Q."/>
            <person name="Yang Q."/>
            <person name="Li X."/>
            <person name="Wang Z."/>
            <person name="Wang Z."/>
            <person name="Jia Z."/>
            <person name="Chen X."/>
        </authorList>
    </citation>
    <scope>NUCLEOTIDE SEQUENCE [LARGE SCALE GENOMIC DNA]</scope>
    <source>
        <strain evidence="3 4">X14-1T</strain>
    </source>
</reference>
<feature type="domain" description="IPT/TIG" evidence="2">
    <location>
        <begin position="401"/>
        <end position="476"/>
    </location>
</feature>
<accession>A0A0E3ZCS5</accession>
<dbReference type="PATRIC" id="fig|400092.3.peg.1362"/>
<name>A0A0E3ZCS5_9BACT</name>
<dbReference type="Proteomes" id="UP000033109">
    <property type="component" value="Chromosome"/>
</dbReference>
<feature type="domain" description="IPT/TIG" evidence="2">
    <location>
        <begin position="237"/>
        <end position="317"/>
    </location>
</feature>
<dbReference type="CDD" id="cd00102">
    <property type="entry name" value="IPT"/>
    <property type="match status" value="4"/>
</dbReference>
<evidence type="ECO:0000259" key="2">
    <source>
        <dbReference type="SMART" id="SM00429"/>
    </source>
</evidence>
<keyword evidence="1" id="KW-0325">Glycoprotein</keyword>
<dbReference type="InterPro" id="IPR013783">
    <property type="entry name" value="Ig-like_fold"/>
</dbReference>
<dbReference type="InterPro" id="IPR014756">
    <property type="entry name" value="Ig_E-set"/>
</dbReference>
<dbReference type="KEGG" id="pko:PKOR_06120"/>
<feature type="domain" description="IPT/TIG" evidence="2">
    <location>
        <begin position="671"/>
        <end position="749"/>
    </location>
</feature>
<dbReference type="SMART" id="SM00429">
    <property type="entry name" value="IPT"/>
    <property type="match status" value="14"/>
</dbReference>
<evidence type="ECO:0000313" key="4">
    <source>
        <dbReference type="Proteomes" id="UP000033109"/>
    </source>
</evidence>
<feature type="domain" description="IPT/TIG" evidence="2">
    <location>
        <begin position="1350"/>
        <end position="1428"/>
    </location>
</feature>
<feature type="domain" description="IPT/TIG" evidence="2">
    <location>
        <begin position="318"/>
        <end position="399"/>
    </location>
</feature>
<dbReference type="STRING" id="400092.PKOR_06120"/>
<feature type="domain" description="IPT/TIG" evidence="2">
    <location>
        <begin position="1175"/>
        <end position="1263"/>
    </location>
</feature>